<evidence type="ECO:0000256" key="4">
    <source>
        <dbReference type="ARBA" id="ARBA00022989"/>
    </source>
</evidence>
<accession>A0ABP8ELH8</accession>
<evidence type="ECO:0000256" key="5">
    <source>
        <dbReference type="ARBA" id="ARBA00023136"/>
    </source>
</evidence>
<reference evidence="9" key="1">
    <citation type="journal article" date="2019" name="Int. J. Syst. Evol. Microbiol.">
        <title>The Global Catalogue of Microorganisms (GCM) 10K type strain sequencing project: providing services to taxonomists for standard genome sequencing and annotation.</title>
        <authorList>
            <consortium name="The Broad Institute Genomics Platform"/>
            <consortium name="The Broad Institute Genome Sequencing Center for Infectious Disease"/>
            <person name="Wu L."/>
            <person name="Ma J."/>
        </authorList>
    </citation>
    <scope>NUCLEOTIDE SEQUENCE [LARGE SCALE GENOMIC DNA]</scope>
    <source>
        <strain evidence="9">JCM 17458</strain>
    </source>
</reference>
<dbReference type="Proteomes" id="UP001501586">
    <property type="component" value="Unassembled WGS sequence"/>
</dbReference>
<feature type="transmembrane region" description="Helical" evidence="6">
    <location>
        <begin position="103"/>
        <end position="126"/>
    </location>
</feature>
<evidence type="ECO:0000259" key="7">
    <source>
        <dbReference type="Pfam" id="PF02683"/>
    </source>
</evidence>
<comment type="subcellular location">
    <subcellularLocation>
        <location evidence="1">Membrane</location>
        <topology evidence="1">Multi-pass membrane protein</topology>
    </subcellularLocation>
</comment>
<evidence type="ECO:0000256" key="2">
    <source>
        <dbReference type="ARBA" id="ARBA00006143"/>
    </source>
</evidence>
<feature type="transmembrane region" description="Helical" evidence="6">
    <location>
        <begin position="20"/>
        <end position="47"/>
    </location>
</feature>
<proteinExistence type="inferred from homology"/>
<keyword evidence="9" id="KW-1185">Reference proteome</keyword>
<comment type="similarity">
    <text evidence="2">Belongs to the DsbD family.</text>
</comment>
<evidence type="ECO:0000256" key="3">
    <source>
        <dbReference type="ARBA" id="ARBA00022692"/>
    </source>
</evidence>
<dbReference type="InterPro" id="IPR051790">
    <property type="entry name" value="Cytochrome_c-biogenesis_DsbD"/>
</dbReference>
<dbReference type="EMBL" id="BAABAZ010000006">
    <property type="protein sequence ID" value="GAA4284715.1"/>
    <property type="molecule type" value="Genomic_DNA"/>
</dbReference>
<feature type="transmembrane region" description="Helical" evidence="6">
    <location>
        <begin position="68"/>
        <end position="97"/>
    </location>
</feature>
<evidence type="ECO:0000256" key="6">
    <source>
        <dbReference type="SAM" id="Phobius"/>
    </source>
</evidence>
<keyword evidence="5 6" id="KW-0472">Membrane</keyword>
<name>A0ABP8ELH8_9MICO</name>
<organism evidence="8 9">
    <name type="scientific">Brevibacterium daeguense</name>
    <dbReference type="NCBI Taxonomy" id="909936"/>
    <lineage>
        <taxon>Bacteria</taxon>
        <taxon>Bacillati</taxon>
        <taxon>Actinomycetota</taxon>
        <taxon>Actinomycetes</taxon>
        <taxon>Micrococcales</taxon>
        <taxon>Brevibacteriaceae</taxon>
        <taxon>Brevibacterium</taxon>
    </lineage>
</organism>
<keyword evidence="3 6" id="KW-0812">Transmembrane</keyword>
<dbReference type="PANTHER" id="PTHR31272:SF4">
    <property type="entry name" value="CYTOCHROME C-TYPE BIOGENESIS PROTEIN HI_1454-RELATED"/>
    <property type="match status" value="1"/>
</dbReference>
<feature type="transmembrane region" description="Helical" evidence="6">
    <location>
        <begin position="138"/>
        <end position="163"/>
    </location>
</feature>
<feature type="domain" description="Cytochrome C biogenesis protein transmembrane" evidence="7">
    <location>
        <begin position="23"/>
        <end position="236"/>
    </location>
</feature>
<sequence>MPDLLAGLGQTFAQTVMDGPLLVAIAVAALAGAVSFASPCVLPLVPGYVGYVTGLSGSSLQDRRTSKVVLGVSLFVLGFAVVFVAIGALFSGLGVLLAEWIDVVTRIMGVFVILAGIVFMGGFSFLQRERRIHARPRAGLWGAPVLGATFALGWAPCIGPTLAAVLAMSTGFGASDGVWRGTMLTFVYCLGLGIPFILVAVALHKGMGRLAWVRTHQQTIVRIGGIVLIILGVLLVTGIWTAWIYSLQGLISGFEMII</sequence>
<feature type="transmembrane region" description="Helical" evidence="6">
    <location>
        <begin position="183"/>
        <end position="203"/>
    </location>
</feature>
<evidence type="ECO:0000256" key="1">
    <source>
        <dbReference type="ARBA" id="ARBA00004141"/>
    </source>
</evidence>
<protein>
    <submittedName>
        <fullName evidence="8">Cytochrome c biogenesis protein CcdA</fullName>
    </submittedName>
</protein>
<evidence type="ECO:0000313" key="8">
    <source>
        <dbReference type="EMBL" id="GAA4284715.1"/>
    </source>
</evidence>
<dbReference type="InterPro" id="IPR003834">
    <property type="entry name" value="Cyt_c_assmbl_TM_dom"/>
</dbReference>
<dbReference type="PANTHER" id="PTHR31272">
    <property type="entry name" value="CYTOCHROME C-TYPE BIOGENESIS PROTEIN HI_1454-RELATED"/>
    <property type="match status" value="1"/>
</dbReference>
<keyword evidence="4 6" id="KW-1133">Transmembrane helix</keyword>
<gene>
    <name evidence="8" type="ORF">GCM10022261_22460</name>
</gene>
<dbReference type="Pfam" id="PF02683">
    <property type="entry name" value="DsbD_TM"/>
    <property type="match status" value="1"/>
</dbReference>
<feature type="transmembrane region" description="Helical" evidence="6">
    <location>
        <begin position="223"/>
        <end position="245"/>
    </location>
</feature>
<evidence type="ECO:0000313" key="9">
    <source>
        <dbReference type="Proteomes" id="UP001501586"/>
    </source>
</evidence>
<comment type="caution">
    <text evidence="8">The sequence shown here is derived from an EMBL/GenBank/DDBJ whole genome shotgun (WGS) entry which is preliminary data.</text>
</comment>